<evidence type="ECO:0000256" key="2">
    <source>
        <dbReference type="ARBA" id="ARBA00023008"/>
    </source>
</evidence>
<keyword evidence="2" id="KW-0186">Copper</keyword>
<dbReference type="InterPro" id="IPR052721">
    <property type="entry name" value="ET_Amicyanin"/>
</dbReference>
<reference evidence="4 5" key="1">
    <citation type="journal article" date="2019" name="Int. J. Syst. Evol. Microbiol.">
        <title>The Global Catalogue of Microorganisms (GCM) 10K type strain sequencing project: providing services to taxonomists for standard genome sequencing and annotation.</title>
        <authorList>
            <consortium name="The Broad Institute Genomics Platform"/>
            <consortium name="The Broad Institute Genome Sequencing Center for Infectious Disease"/>
            <person name="Wu L."/>
            <person name="Ma J."/>
        </authorList>
    </citation>
    <scope>NUCLEOTIDE SEQUENCE [LARGE SCALE GENOMIC DNA]</scope>
    <source>
        <strain evidence="4 5">CGMCC 1.12230</strain>
    </source>
</reference>
<dbReference type="SUPFAM" id="SSF49503">
    <property type="entry name" value="Cupredoxins"/>
    <property type="match status" value="1"/>
</dbReference>
<evidence type="ECO:0000313" key="5">
    <source>
        <dbReference type="Proteomes" id="UP001597076"/>
    </source>
</evidence>
<evidence type="ECO:0000313" key="4">
    <source>
        <dbReference type="EMBL" id="MFD1563965.1"/>
    </source>
</evidence>
<keyword evidence="1" id="KW-0479">Metal-binding</keyword>
<keyword evidence="5" id="KW-1185">Reference proteome</keyword>
<protein>
    <submittedName>
        <fullName evidence="4">Plastocyanin/azurin family copper-binding protein</fullName>
    </submittedName>
</protein>
<proteinExistence type="predicted"/>
<dbReference type="AlphaFoldDB" id="A0ABD6BGD2"/>
<evidence type="ECO:0000259" key="3">
    <source>
        <dbReference type="Pfam" id="PF00127"/>
    </source>
</evidence>
<dbReference type="InterPro" id="IPR008972">
    <property type="entry name" value="Cupredoxin"/>
</dbReference>
<gene>
    <name evidence="4" type="ORF">ACFR99_10435</name>
</gene>
<dbReference type="PROSITE" id="PS51257">
    <property type="entry name" value="PROKAR_LIPOPROTEIN"/>
    <property type="match status" value="1"/>
</dbReference>
<dbReference type="PANTHER" id="PTHR36507:SF1">
    <property type="entry name" value="BLL1555 PROTEIN"/>
    <property type="match status" value="1"/>
</dbReference>
<comment type="caution">
    <text evidence="4">The sequence shown here is derived from an EMBL/GenBank/DDBJ whole genome shotgun (WGS) entry which is preliminary data.</text>
</comment>
<feature type="domain" description="Blue (type 1) copper" evidence="3">
    <location>
        <begin position="41"/>
        <end position="116"/>
    </location>
</feature>
<dbReference type="RefSeq" id="WP_390287017.1">
    <property type="nucleotide sequence ID" value="NZ_JBHUDI010000005.1"/>
</dbReference>
<name>A0ABD6BGD2_9EURY</name>
<dbReference type="PANTHER" id="PTHR36507">
    <property type="entry name" value="BLL1555 PROTEIN"/>
    <property type="match status" value="1"/>
</dbReference>
<dbReference type="Proteomes" id="UP001597076">
    <property type="component" value="Unassembled WGS sequence"/>
</dbReference>
<dbReference type="InterPro" id="IPR000923">
    <property type="entry name" value="BlueCu_1"/>
</dbReference>
<dbReference type="GO" id="GO:0046872">
    <property type="term" value="F:metal ion binding"/>
    <property type="evidence" value="ECO:0007669"/>
    <property type="project" value="UniProtKB-KW"/>
</dbReference>
<dbReference type="Gene3D" id="2.60.40.420">
    <property type="entry name" value="Cupredoxins - blue copper proteins"/>
    <property type="match status" value="1"/>
</dbReference>
<accession>A0ABD6BGD2</accession>
<evidence type="ECO:0000256" key="1">
    <source>
        <dbReference type="ARBA" id="ARBA00022723"/>
    </source>
</evidence>
<dbReference type="EMBL" id="JBHUDI010000005">
    <property type="protein sequence ID" value="MFD1563965.1"/>
    <property type="molecule type" value="Genomic_DNA"/>
</dbReference>
<organism evidence="4 5">
    <name type="scientific">Haloarchaeobius amylolyticus</name>
    <dbReference type="NCBI Taxonomy" id="1198296"/>
    <lineage>
        <taxon>Archaea</taxon>
        <taxon>Methanobacteriati</taxon>
        <taxon>Methanobacteriota</taxon>
        <taxon>Stenosarchaea group</taxon>
        <taxon>Halobacteria</taxon>
        <taxon>Halobacteriales</taxon>
        <taxon>Halorubellaceae</taxon>
        <taxon>Haloarchaeobius</taxon>
    </lineage>
</organism>
<sequence length="138" mass="14368">MNRRTLLTATGGLSTLFVTGCLGGSGPVGEATTDVSMVGEQFDPRNVHADTDATITWINEDETRHTVTAASDNWEKDSEVPGGAETTHTFGESGVYNVYCAVHGDADLSGMSMKVSIGDATIENPLGDDSGSDGGGYY</sequence>
<dbReference type="Pfam" id="PF00127">
    <property type="entry name" value="Copper-bind"/>
    <property type="match status" value="1"/>
</dbReference>